<evidence type="ECO:0000256" key="2">
    <source>
        <dbReference type="SAM" id="SignalP"/>
    </source>
</evidence>
<sequence length="151" mass="16703">MKLSSIAALLMGIVSVSGGAYDLCCCATFKGGCDIDSTNKVVDMVKNLKKPLPWKIDPEYYDKEHDKAPHACRACYAQELPSKDHDQKIGAKQMTGFCNKWGFVKDVFADCFDRRTSYPPPPCPGKQVRNPIPPYNCYDPWPAPKSPGRGG</sequence>
<organism evidence="3 4">
    <name type="scientific">Venturia effusa</name>
    <dbReference type="NCBI Taxonomy" id="50376"/>
    <lineage>
        <taxon>Eukaryota</taxon>
        <taxon>Fungi</taxon>
        <taxon>Dikarya</taxon>
        <taxon>Ascomycota</taxon>
        <taxon>Pezizomycotina</taxon>
        <taxon>Dothideomycetes</taxon>
        <taxon>Pleosporomycetidae</taxon>
        <taxon>Venturiales</taxon>
        <taxon>Venturiaceae</taxon>
        <taxon>Venturia</taxon>
    </lineage>
</organism>
<protein>
    <submittedName>
        <fullName evidence="3">Uncharacterized protein</fullName>
    </submittedName>
</protein>
<keyword evidence="2" id="KW-0732">Signal</keyword>
<evidence type="ECO:0000313" key="3">
    <source>
        <dbReference type="EMBL" id="QDS72668.1"/>
    </source>
</evidence>
<evidence type="ECO:0000313" key="4">
    <source>
        <dbReference type="Proteomes" id="UP000316270"/>
    </source>
</evidence>
<feature type="signal peptide" evidence="2">
    <location>
        <begin position="1"/>
        <end position="18"/>
    </location>
</feature>
<evidence type="ECO:0000256" key="1">
    <source>
        <dbReference type="SAM" id="MobiDB-lite"/>
    </source>
</evidence>
<reference evidence="3 4" key="1">
    <citation type="submission" date="2019-07" db="EMBL/GenBank/DDBJ databases">
        <title>Finished genome of Venturia effusa.</title>
        <authorList>
            <person name="Young C.A."/>
            <person name="Cox M.P."/>
            <person name="Ganley A.R.D."/>
            <person name="David W.J."/>
        </authorList>
    </citation>
    <scope>NUCLEOTIDE SEQUENCE [LARGE SCALE GENOMIC DNA]</scope>
    <source>
        <strain evidence="4">albino</strain>
    </source>
</reference>
<feature type="region of interest" description="Disordered" evidence="1">
    <location>
        <begin position="121"/>
        <end position="151"/>
    </location>
</feature>
<keyword evidence="4" id="KW-1185">Reference proteome</keyword>
<feature type="chain" id="PRO_5022178712" evidence="2">
    <location>
        <begin position="19"/>
        <end position="151"/>
    </location>
</feature>
<dbReference type="Proteomes" id="UP000316270">
    <property type="component" value="Chromosome 8"/>
</dbReference>
<accession>A0A517LAL2</accession>
<name>A0A517LAL2_9PEZI</name>
<dbReference type="AlphaFoldDB" id="A0A517LAL2"/>
<proteinExistence type="predicted"/>
<dbReference type="OrthoDB" id="10622981at2759"/>
<gene>
    <name evidence="3" type="ORF">FKW77_002838</name>
</gene>
<dbReference type="EMBL" id="CP042192">
    <property type="protein sequence ID" value="QDS72668.1"/>
    <property type="molecule type" value="Genomic_DNA"/>
</dbReference>